<dbReference type="OrthoDB" id="9809908at2"/>
<proteinExistence type="predicted"/>
<dbReference type="Gene3D" id="3.30.565.10">
    <property type="entry name" value="Histidine kinase-like ATPase, C-terminal domain"/>
    <property type="match status" value="1"/>
</dbReference>
<dbReference type="Proteomes" id="UP000306918">
    <property type="component" value="Unassembled WGS sequence"/>
</dbReference>
<comment type="caution">
    <text evidence="3">The sequence shown here is derived from an EMBL/GenBank/DDBJ whole genome shotgun (WGS) entry which is preliminary data.</text>
</comment>
<dbReference type="PANTHER" id="PTHR34220:SF7">
    <property type="entry name" value="SENSOR HISTIDINE KINASE YPDA"/>
    <property type="match status" value="1"/>
</dbReference>
<dbReference type="AlphaFoldDB" id="A0A4S8HVF7"/>
<evidence type="ECO:0000313" key="3">
    <source>
        <dbReference type="EMBL" id="THU39580.1"/>
    </source>
</evidence>
<name>A0A4S8HVF7_9BACT</name>
<evidence type="ECO:0000259" key="2">
    <source>
        <dbReference type="Pfam" id="PF06580"/>
    </source>
</evidence>
<dbReference type="GO" id="GO:0000155">
    <property type="term" value="F:phosphorelay sensor kinase activity"/>
    <property type="evidence" value="ECO:0007669"/>
    <property type="project" value="InterPro"/>
</dbReference>
<feature type="domain" description="Signal transduction histidine kinase internal region" evidence="2">
    <location>
        <begin position="185"/>
        <end position="260"/>
    </location>
</feature>
<dbReference type="PANTHER" id="PTHR34220">
    <property type="entry name" value="SENSOR HISTIDINE KINASE YPDA"/>
    <property type="match status" value="1"/>
</dbReference>
<reference evidence="3 4" key="1">
    <citation type="submission" date="2019-04" db="EMBL/GenBank/DDBJ databases">
        <title>Niastella caeni sp. nov., isolated from activated sludge.</title>
        <authorList>
            <person name="Sheng M."/>
        </authorList>
    </citation>
    <scope>NUCLEOTIDE SEQUENCE [LARGE SCALE GENOMIC DNA]</scope>
    <source>
        <strain evidence="3 4">HX-2-15</strain>
    </source>
</reference>
<dbReference type="InterPro" id="IPR010559">
    <property type="entry name" value="Sig_transdc_His_kin_internal"/>
</dbReference>
<dbReference type="InterPro" id="IPR036890">
    <property type="entry name" value="HATPase_C_sf"/>
</dbReference>
<keyword evidence="1" id="KW-1133">Transmembrane helix</keyword>
<keyword evidence="1" id="KW-0472">Membrane</keyword>
<dbReference type="InterPro" id="IPR050640">
    <property type="entry name" value="Bact_2-comp_sensor_kinase"/>
</dbReference>
<dbReference type="GO" id="GO:0016020">
    <property type="term" value="C:membrane"/>
    <property type="evidence" value="ECO:0007669"/>
    <property type="project" value="InterPro"/>
</dbReference>
<feature type="transmembrane region" description="Helical" evidence="1">
    <location>
        <begin position="50"/>
        <end position="74"/>
    </location>
</feature>
<dbReference type="Pfam" id="PF06580">
    <property type="entry name" value="His_kinase"/>
    <property type="match status" value="1"/>
</dbReference>
<feature type="transmembrane region" description="Helical" evidence="1">
    <location>
        <begin position="18"/>
        <end position="38"/>
    </location>
</feature>
<evidence type="ECO:0000256" key="1">
    <source>
        <dbReference type="SAM" id="Phobius"/>
    </source>
</evidence>
<organism evidence="3 4">
    <name type="scientific">Niastella caeni</name>
    <dbReference type="NCBI Taxonomy" id="2569763"/>
    <lineage>
        <taxon>Bacteria</taxon>
        <taxon>Pseudomonadati</taxon>
        <taxon>Bacteroidota</taxon>
        <taxon>Chitinophagia</taxon>
        <taxon>Chitinophagales</taxon>
        <taxon>Chitinophagaceae</taxon>
        <taxon>Niastella</taxon>
    </lineage>
</organism>
<feature type="transmembrane region" description="Helical" evidence="1">
    <location>
        <begin position="138"/>
        <end position="161"/>
    </location>
</feature>
<keyword evidence="1" id="KW-0812">Transmembrane</keyword>
<evidence type="ECO:0000313" key="4">
    <source>
        <dbReference type="Proteomes" id="UP000306918"/>
    </source>
</evidence>
<gene>
    <name evidence="3" type="ORF">FAM09_13850</name>
</gene>
<protein>
    <recommendedName>
        <fullName evidence="2">Signal transduction histidine kinase internal region domain-containing protein</fullName>
    </recommendedName>
</protein>
<feature type="transmembrane region" description="Helical" evidence="1">
    <location>
        <begin position="83"/>
        <end position="100"/>
    </location>
</feature>
<sequence length="371" mass="42817">MNIEQTINTIYSRKSLRILLHIGFWTALFCISRYLTGISFNNYNHFPEPLVSLLTVTGIIRIMLFYYPFVYWVLPRFFSKRRWIAGVLITAVLVIFYAFTDALTEELLIKPCSACMTIIKDANNGYGPFLQMDLLNRWFLKVMSLGVLIGTLFNIALPLSIKLGMQALRHQFRSMQLAKENLQLEFNFLRSQVNPHFLFNTLNNIYGLILKDEKEKSAGMVARLSQFLRYSLYESNSGKVPVEKEIQLLKDYVALESIRLNLTKVQFTPTSDGSVKLMPPLLFMPVVENSFKYAADQPDAHITIDLGIMDKKIYFTAQNSVDLQRQTTDAGGIGLNNLKKRLELYYTDKYRYEVNRNATTWSVSINIDCHE</sequence>
<keyword evidence="4" id="KW-1185">Reference proteome</keyword>
<accession>A0A4S8HVF7</accession>
<dbReference type="EMBL" id="STFF01000003">
    <property type="protein sequence ID" value="THU39580.1"/>
    <property type="molecule type" value="Genomic_DNA"/>
</dbReference>
<dbReference type="RefSeq" id="WP_136577712.1">
    <property type="nucleotide sequence ID" value="NZ_STFF01000003.1"/>
</dbReference>